<feature type="coiled-coil region" evidence="1">
    <location>
        <begin position="32"/>
        <end position="80"/>
    </location>
</feature>
<organism evidence="2">
    <name type="scientific">Aquifex pyrophilus</name>
    <dbReference type="NCBI Taxonomy" id="2714"/>
    <lineage>
        <taxon>Bacteria</taxon>
        <taxon>Pseudomonadati</taxon>
        <taxon>Aquificota</taxon>
        <taxon>Aquificia</taxon>
        <taxon>Aquificales</taxon>
        <taxon>Aquificaceae</taxon>
        <taxon>Aquifex</taxon>
    </lineage>
</organism>
<dbReference type="EMBL" id="AY135660">
    <property type="protein sequence ID" value="AAN12289.1"/>
    <property type="molecule type" value="Genomic_DNA"/>
</dbReference>
<dbReference type="Pfam" id="PF13174">
    <property type="entry name" value="TPR_6"/>
    <property type="match status" value="3"/>
</dbReference>
<accession>Q8GLK8</accession>
<sequence>MVSVNIILVMRKGMLLLPILIIACAPVSEKEIKIMKKRISEFEGRVAKLEERQEETGEKLEIINERVDKIAQEVGEIKRRIYLKTEKGEELIEEETSKSLEEIEENPEEEYREALNPYKMKRLNEARDAFVNFIKKYPKTNLTDNAYFWLGTIYYELGNEERALQILKTLIGKCKEGRLPDCNKLPDTYYMLVKIYAEEGNESEAERYLNRLKEEFPDTPLIEKAEKVLYKNE</sequence>
<keyword evidence="1" id="KW-0175">Coiled coil</keyword>
<proteinExistence type="predicted"/>
<evidence type="ECO:0000256" key="1">
    <source>
        <dbReference type="SAM" id="Coils"/>
    </source>
</evidence>
<protein>
    <submittedName>
        <fullName evidence="2">Uncharacterized protein</fullName>
    </submittedName>
</protein>
<name>Q8GLK8_AQUPY</name>
<dbReference type="SUPFAM" id="SSF48452">
    <property type="entry name" value="TPR-like"/>
    <property type="match status" value="1"/>
</dbReference>
<dbReference type="InterPro" id="IPR011990">
    <property type="entry name" value="TPR-like_helical_dom_sf"/>
</dbReference>
<dbReference type="AlphaFoldDB" id="Q8GLK8"/>
<reference evidence="2" key="1">
    <citation type="journal article" date="2004" name="J. Biol. Chem.">
        <title>A reciprocal single mutation affects the metal requirement of 3-deoxy-D-manno-2-octulosonate-8-phosphate (KDO8P) synthases from Aquifex pyrophilus and Escherichia coli.</title>
        <authorList>
            <person name="Shulami S."/>
            <person name="Furdui C."/>
            <person name="Adir N."/>
            <person name="Shoham Y."/>
            <person name="Anderson K.S."/>
            <person name="Baasov T."/>
        </authorList>
    </citation>
    <scope>NUCLEOTIDE SEQUENCE</scope>
</reference>
<dbReference type="Gene3D" id="1.25.40.10">
    <property type="entry name" value="Tetratricopeptide repeat domain"/>
    <property type="match status" value="1"/>
</dbReference>
<dbReference type="InterPro" id="IPR019734">
    <property type="entry name" value="TPR_rpt"/>
</dbReference>
<evidence type="ECO:0000313" key="2">
    <source>
        <dbReference type="EMBL" id="AAN12289.1"/>
    </source>
</evidence>